<dbReference type="InterPro" id="IPR003660">
    <property type="entry name" value="HAMP_dom"/>
</dbReference>
<dbReference type="SMART" id="SM00388">
    <property type="entry name" value="HisKA"/>
    <property type="match status" value="1"/>
</dbReference>
<feature type="region of interest" description="Disordered" evidence="10">
    <location>
        <begin position="109"/>
        <end position="128"/>
    </location>
</feature>
<dbReference type="CDD" id="cd06225">
    <property type="entry name" value="HAMP"/>
    <property type="match status" value="1"/>
</dbReference>
<evidence type="ECO:0000256" key="9">
    <source>
        <dbReference type="ARBA" id="ARBA00022840"/>
    </source>
</evidence>
<keyword evidence="5" id="KW-0597">Phosphoprotein</keyword>
<evidence type="ECO:0000256" key="3">
    <source>
        <dbReference type="ARBA" id="ARBA00012438"/>
    </source>
</evidence>
<evidence type="ECO:0000256" key="6">
    <source>
        <dbReference type="ARBA" id="ARBA00022679"/>
    </source>
</evidence>
<evidence type="ECO:0000256" key="5">
    <source>
        <dbReference type="ARBA" id="ARBA00022553"/>
    </source>
</evidence>
<keyword evidence="8" id="KW-0418">Kinase</keyword>
<evidence type="ECO:0000259" key="13">
    <source>
        <dbReference type="PROSITE" id="PS50885"/>
    </source>
</evidence>
<keyword evidence="11" id="KW-0812">Transmembrane</keyword>
<evidence type="ECO:0000259" key="12">
    <source>
        <dbReference type="PROSITE" id="PS50109"/>
    </source>
</evidence>
<dbReference type="SUPFAM" id="SSF47384">
    <property type="entry name" value="Homodimeric domain of signal transducing histidine kinase"/>
    <property type="match status" value="1"/>
</dbReference>
<dbReference type="Gene3D" id="3.30.565.10">
    <property type="entry name" value="Histidine kinase-like ATPase, C-terminal domain"/>
    <property type="match status" value="1"/>
</dbReference>
<evidence type="ECO:0000256" key="10">
    <source>
        <dbReference type="SAM" id="MobiDB-lite"/>
    </source>
</evidence>
<feature type="transmembrane region" description="Helical" evidence="11">
    <location>
        <begin position="211"/>
        <end position="230"/>
    </location>
</feature>
<dbReference type="GO" id="GO:0000155">
    <property type="term" value="F:phosphorelay sensor kinase activity"/>
    <property type="evidence" value="ECO:0007669"/>
    <property type="project" value="InterPro"/>
</dbReference>
<keyword evidence="9" id="KW-0067">ATP-binding</keyword>
<dbReference type="InterPro" id="IPR036097">
    <property type="entry name" value="HisK_dim/P_sf"/>
</dbReference>
<dbReference type="SMART" id="SM00387">
    <property type="entry name" value="HATPase_c"/>
    <property type="match status" value="1"/>
</dbReference>
<comment type="catalytic activity">
    <reaction evidence="1">
        <text>ATP + protein L-histidine = ADP + protein N-phospho-L-histidine.</text>
        <dbReference type="EC" id="2.7.13.3"/>
    </reaction>
</comment>
<evidence type="ECO:0000256" key="11">
    <source>
        <dbReference type="SAM" id="Phobius"/>
    </source>
</evidence>
<keyword evidence="4" id="KW-1003">Cell membrane</keyword>
<dbReference type="Pfam" id="PF00512">
    <property type="entry name" value="HisKA"/>
    <property type="match status" value="1"/>
</dbReference>
<dbReference type="STRING" id="1945520.A1019T_00244"/>
<feature type="compositionally biased region" description="Polar residues" evidence="10">
    <location>
        <begin position="488"/>
        <end position="502"/>
    </location>
</feature>
<keyword evidence="6 14" id="KW-0808">Transferase</keyword>
<keyword evidence="7" id="KW-0547">Nucleotide-binding</keyword>
<evidence type="ECO:0000256" key="7">
    <source>
        <dbReference type="ARBA" id="ARBA00022741"/>
    </source>
</evidence>
<evidence type="ECO:0000256" key="8">
    <source>
        <dbReference type="ARBA" id="ARBA00022777"/>
    </source>
</evidence>
<gene>
    <name evidence="14" type="primary">cpxA</name>
    <name evidence="14" type="ORF">A1019T_00244</name>
</gene>
<dbReference type="Pfam" id="PF00672">
    <property type="entry name" value="HAMP"/>
    <property type="match status" value="1"/>
</dbReference>
<keyword evidence="15" id="KW-1185">Reference proteome</keyword>
<feature type="domain" description="Histidine kinase" evidence="12">
    <location>
        <begin position="293"/>
        <end position="555"/>
    </location>
</feature>
<evidence type="ECO:0000256" key="2">
    <source>
        <dbReference type="ARBA" id="ARBA00004651"/>
    </source>
</evidence>
<feature type="transmembrane region" description="Helical" evidence="11">
    <location>
        <begin position="20"/>
        <end position="42"/>
    </location>
</feature>
<comment type="subcellular location">
    <subcellularLocation>
        <location evidence="2">Cell membrane</location>
        <topology evidence="2">Multi-pass membrane protein</topology>
    </subcellularLocation>
</comment>
<dbReference type="PROSITE" id="PS50109">
    <property type="entry name" value="HIS_KIN"/>
    <property type="match status" value="1"/>
</dbReference>
<evidence type="ECO:0000256" key="4">
    <source>
        <dbReference type="ARBA" id="ARBA00022475"/>
    </source>
</evidence>
<dbReference type="PRINTS" id="PR00344">
    <property type="entry name" value="BCTRLSENSOR"/>
</dbReference>
<dbReference type="PROSITE" id="PS50885">
    <property type="entry name" value="HAMP"/>
    <property type="match status" value="1"/>
</dbReference>
<dbReference type="EMBL" id="FUGD01000039">
    <property type="protein sequence ID" value="SJM36283.1"/>
    <property type="molecule type" value="Genomic_DNA"/>
</dbReference>
<dbReference type="Pfam" id="PF02518">
    <property type="entry name" value="HATPase_c"/>
    <property type="match status" value="1"/>
</dbReference>
<dbReference type="InterPro" id="IPR005467">
    <property type="entry name" value="His_kinase_dom"/>
</dbReference>
<dbReference type="InterPro" id="IPR003661">
    <property type="entry name" value="HisK_dim/P_dom"/>
</dbReference>
<dbReference type="InterPro" id="IPR004358">
    <property type="entry name" value="Sig_transdc_His_kin-like_C"/>
</dbReference>
<evidence type="ECO:0000313" key="15">
    <source>
        <dbReference type="Proteomes" id="UP000188169"/>
    </source>
</evidence>
<dbReference type="PANTHER" id="PTHR44936">
    <property type="entry name" value="SENSOR PROTEIN CREC"/>
    <property type="match status" value="1"/>
</dbReference>
<dbReference type="CDD" id="cd00082">
    <property type="entry name" value="HisKA"/>
    <property type="match status" value="1"/>
</dbReference>
<dbReference type="Gene3D" id="1.10.287.130">
    <property type="match status" value="1"/>
</dbReference>
<dbReference type="InterPro" id="IPR003594">
    <property type="entry name" value="HATPase_dom"/>
</dbReference>
<dbReference type="OrthoDB" id="9804645at2"/>
<name>A0A1R4ECP1_9GAMM</name>
<feature type="domain" description="HAMP" evidence="13">
    <location>
        <begin position="231"/>
        <end position="285"/>
    </location>
</feature>
<dbReference type="Proteomes" id="UP000188169">
    <property type="component" value="Unassembled WGS sequence"/>
</dbReference>
<feature type="compositionally biased region" description="Polar residues" evidence="10">
    <location>
        <begin position="134"/>
        <end position="147"/>
    </location>
</feature>
<keyword evidence="11" id="KW-1133">Transmembrane helix</keyword>
<evidence type="ECO:0000313" key="14">
    <source>
        <dbReference type="EMBL" id="SJM36283.1"/>
    </source>
</evidence>
<dbReference type="RefSeq" id="WP_077447694.1">
    <property type="nucleotide sequence ID" value="NZ_FUGD01000039.1"/>
</dbReference>
<dbReference type="InterPro" id="IPR050980">
    <property type="entry name" value="2C_sensor_his_kinase"/>
</dbReference>
<organism evidence="14 15">
    <name type="scientific">Psychrobacter pasteurii</name>
    <dbReference type="NCBI Taxonomy" id="1945520"/>
    <lineage>
        <taxon>Bacteria</taxon>
        <taxon>Pseudomonadati</taxon>
        <taxon>Pseudomonadota</taxon>
        <taxon>Gammaproteobacteria</taxon>
        <taxon>Moraxellales</taxon>
        <taxon>Moraxellaceae</taxon>
        <taxon>Psychrobacter</taxon>
    </lineage>
</organism>
<sequence>MNKTAAKKASQNKFNQPFNLFWRLFLSMLTILLLTSALSVGIERWINAKELNNKMQLQVARLLIARQNATAALANDDLQTVKHLYRDNRWLMSQMRIVDDKGELVLPKSRRFRSESNQRSHYRPATRSEFQHASLPSNDFNLQQPSRSPHHDSRLAPSFTDQPWEQVSADISNYPELEDTTVLSNSGKTYIVQLQPRLSLRDLMALRKDHTLIRVSLILLFSILVCYWLSRALTRRIQRVQGAVHLMSEGRFTAAEELQNLGNDELGMLAKDVSKLSTRLANSELARKQMLSDISHELRSPLARLDVATELTRDFAPEAGHYLDRIEKESVRMNELIEHIIQIQSLQMRQNTLDIEAHQSIDLYDLLDEIRQDVCFEFQDKGVSWQWQLLHEGGLIGSRGSLPADSHKIMGDPQQLHSAFENILRNAFTHTAADSSVTVSLETFTHPKQELPYLKVKVIDAGSGVAEADLQRIFQPFVRLSTSRERLNPTSNKPSDNNPQSSRPHKAAQKKYNGYGLGLAIAHAIIMVHQGELVAYNRQDGLSGLVIEASLPAHHT</sequence>
<reference evidence="15" key="1">
    <citation type="submission" date="2017-02" db="EMBL/GenBank/DDBJ databases">
        <authorList>
            <person name="Mornico D."/>
        </authorList>
    </citation>
    <scope>NUCLEOTIDE SEQUENCE [LARGE SCALE GENOMIC DNA]</scope>
</reference>
<dbReference type="AlphaFoldDB" id="A0A1R4ECP1"/>
<feature type="region of interest" description="Disordered" evidence="10">
    <location>
        <begin position="134"/>
        <end position="158"/>
    </location>
</feature>
<dbReference type="PANTHER" id="PTHR44936:SF10">
    <property type="entry name" value="SENSOR PROTEIN RSTB"/>
    <property type="match status" value="1"/>
</dbReference>
<dbReference type="InterPro" id="IPR036890">
    <property type="entry name" value="HATPase_C_sf"/>
</dbReference>
<accession>A0A1R4ECP1</accession>
<evidence type="ECO:0000256" key="1">
    <source>
        <dbReference type="ARBA" id="ARBA00000085"/>
    </source>
</evidence>
<keyword evidence="11" id="KW-0472">Membrane</keyword>
<proteinExistence type="predicted"/>
<dbReference type="GO" id="GO:0005524">
    <property type="term" value="F:ATP binding"/>
    <property type="evidence" value="ECO:0007669"/>
    <property type="project" value="UniProtKB-KW"/>
</dbReference>
<feature type="region of interest" description="Disordered" evidence="10">
    <location>
        <begin position="484"/>
        <end position="508"/>
    </location>
</feature>
<protein>
    <recommendedName>
        <fullName evidence="3">histidine kinase</fullName>
        <ecNumber evidence="3">2.7.13.3</ecNumber>
    </recommendedName>
</protein>
<dbReference type="GO" id="GO:0005886">
    <property type="term" value="C:plasma membrane"/>
    <property type="evidence" value="ECO:0007669"/>
    <property type="project" value="UniProtKB-SubCell"/>
</dbReference>
<dbReference type="SUPFAM" id="SSF55874">
    <property type="entry name" value="ATPase domain of HSP90 chaperone/DNA topoisomerase II/histidine kinase"/>
    <property type="match status" value="1"/>
</dbReference>
<dbReference type="Gene3D" id="6.10.340.10">
    <property type="match status" value="1"/>
</dbReference>
<dbReference type="EC" id="2.7.13.3" evidence="3"/>